<evidence type="ECO:0000256" key="1">
    <source>
        <dbReference type="ARBA" id="ARBA00022980"/>
    </source>
</evidence>
<dbReference type="Gene3D" id="2.20.25.30">
    <property type="match status" value="1"/>
</dbReference>
<dbReference type="AlphaFoldDB" id="A0A8D0DNY6"/>
<protein>
    <submittedName>
        <fullName evidence="3">Uncharacterized protein</fullName>
    </submittedName>
</protein>
<keyword evidence="4" id="KW-1185">Reference proteome</keyword>
<dbReference type="InterPro" id="IPR011331">
    <property type="entry name" value="Ribosomal_eL37/eL43"/>
</dbReference>
<dbReference type="GO" id="GO:0044391">
    <property type="term" value="C:ribosomal subunit"/>
    <property type="evidence" value="ECO:0007669"/>
    <property type="project" value="UniProtKB-ARBA"/>
</dbReference>
<dbReference type="Ensembl" id="ENSSMRT00000013681.1">
    <property type="protein sequence ID" value="ENSSMRP00000011727.1"/>
    <property type="gene ID" value="ENSSMRG00000009215.1"/>
</dbReference>
<proteinExistence type="predicted"/>
<accession>A0A8D0DNY6</accession>
<dbReference type="GO" id="GO:0006412">
    <property type="term" value="P:translation"/>
    <property type="evidence" value="ECO:0007669"/>
    <property type="project" value="InterPro"/>
</dbReference>
<keyword evidence="1" id="KW-0689">Ribosomal protein</keyword>
<evidence type="ECO:0000313" key="3">
    <source>
        <dbReference type="Ensembl" id="ENSSMRP00000011727.1"/>
    </source>
</evidence>
<dbReference type="GO" id="GO:0003735">
    <property type="term" value="F:structural constituent of ribosome"/>
    <property type="evidence" value="ECO:0007669"/>
    <property type="project" value="InterPro"/>
</dbReference>
<name>A0A8D0DNY6_SALMN</name>
<organism evidence="3 4">
    <name type="scientific">Salvator merianae</name>
    <name type="common">Argentine black and white tegu</name>
    <name type="synonym">Tupinambis merianae</name>
    <dbReference type="NCBI Taxonomy" id="96440"/>
    <lineage>
        <taxon>Eukaryota</taxon>
        <taxon>Metazoa</taxon>
        <taxon>Chordata</taxon>
        <taxon>Craniata</taxon>
        <taxon>Vertebrata</taxon>
        <taxon>Euteleostomi</taxon>
        <taxon>Lepidosauria</taxon>
        <taxon>Squamata</taxon>
        <taxon>Bifurcata</taxon>
        <taxon>Unidentata</taxon>
        <taxon>Episquamata</taxon>
        <taxon>Laterata</taxon>
        <taxon>Teiioidea</taxon>
        <taxon>Teiidae</taxon>
        <taxon>Salvator</taxon>
    </lineage>
</organism>
<evidence type="ECO:0000256" key="2">
    <source>
        <dbReference type="ARBA" id="ARBA00023274"/>
    </source>
</evidence>
<reference evidence="3" key="1">
    <citation type="submission" date="2025-08" db="UniProtKB">
        <authorList>
            <consortium name="Ensembl"/>
        </authorList>
    </citation>
    <scope>IDENTIFICATION</scope>
</reference>
<evidence type="ECO:0000313" key="4">
    <source>
        <dbReference type="Proteomes" id="UP000694421"/>
    </source>
</evidence>
<reference evidence="3" key="2">
    <citation type="submission" date="2025-09" db="UniProtKB">
        <authorList>
            <consortium name="Ensembl"/>
        </authorList>
    </citation>
    <scope>IDENTIFICATION</scope>
</reference>
<dbReference type="Proteomes" id="UP000694421">
    <property type="component" value="Unplaced"/>
</dbReference>
<keyword evidence="2" id="KW-0687">Ribonucleoprotein</keyword>
<sequence>LTKTGKNVFGKRPFQLYVSMFLCFYLQKSTCRKYGYLTQSKRCNNTGSGPMRYLKQVYCRFSILLRNSTNPPECCC</sequence>